<dbReference type="Proteomes" id="UP000000447">
    <property type="component" value="Chromosome"/>
</dbReference>
<dbReference type="HOGENOM" id="CLU_046644_0_0_0"/>
<protein>
    <recommendedName>
        <fullName evidence="3">Cysteinyl-tRNA synthetase</fullName>
    </recommendedName>
</protein>
<dbReference type="AlphaFoldDB" id="B9KZL7"/>
<dbReference type="eggNOG" id="COG4242">
    <property type="taxonomic scope" value="Bacteria"/>
</dbReference>
<gene>
    <name evidence="1" type="ordered locus">trd_1488</name>
</gene>
<sequence length="280" mass="30494">MSCSVSSQQVSRLPGTIALIGSGETAHAGRQAFAALFAQLQPPVRVAIVETPAGFQPNAALVARRLARFLYEHLPEFAPEVRFVPARQRGSIYDPDSPLVAEPLEWADCAVAGPGSPTYMVRHLAGTLTWRLLVERWSSGLRLAFASAAALAISRFTLPVYEIFKAGADLHWVQGLDLLGPLGYSLAIVPHWNNREGGDELDTSRCFMGQERFAALRRLLPSGTVILGIDEHTVCVLDFADRSGRVLGSGAVTLLTTEREFVFDRGERFPLDLLASPTVR</sequence>
<dbReference type="KEGG" id="tro:trd_1488"/>
<proteinExistence type="predicted"/>
<evidence type="ECO:0000313" key="1">
    <source>
        <dbReference type="EMBL" id="ACM05176.1"/>
    </source>
</evidence>
<keyword evidence="2" id="KW-1185">Reference proteome</keyword>
<reference evidence="1 2" key="1">
    <citation type="journal article" date="2009" name="PLoS ONE">
        <title>Complete genome sequence of the aerobic CO-oxidizing thermophile Thermomicrobium roseum.</title>
        <authorList>
            <person name="Wu D."/>
            <person name="Raymond J."/>
            <person name="Wu M."/>
            <person name="Chatterji S."/>
            <person name="Ren Q."/>
            <person name="Graham J.E."/>
            <person name="Bryant D.A."/>
            <person name="Robb F."/>
            <person name="Colman A."/>
            <person name="Tallon L.J."/>
            <person name="Badger J.H."/>
            <person name="Madupu R."/>
            <person name="Ward N.L."/>
            <person name="Eisen J.A."/>
        </authorList>
    </citation>
    <scope>NUCLEOTIDE SEQUENCE [LARGE SCALE GENOMIC DNA]</scope>
    <source>
        <strain evidence="2">ATCC 27502 / DSM 5159 / P-2</strain>
    </source>
</reference>
<accession>B9KZL7</accession>
<dbReference type="InterPro" id="IPR029062">
    <property type="entry name" value="Class_I_gatase-like"/>
</dbReference>
<evidence type="ECO:0000313" key="2">
    <source>
        <dbReference type="Proteomes" id="UP000000447"/>
    </source>
</evidence>
<evidence type="ECO:0008006" key="3">
    <source>
        <dbReference type="Google" id="ProtNLM"/>
    </source>
</evidence>
<dbReference type="OrthoDB" id="156359at2"/>
<organism evidence="1 2">
    <name type="scientific">Thermomicrobium roseum (strain ATCC 27502 / DSM 5159 / P-2)</name>
    <dbReference type="NCBI Taxonomy" id="309801"/>
    <lineage>
        <taxon>Bacteria</taxon>
        <taxon>Pseudomonadati</taxon>
        <taxon>Thermomicrobiota</taxon>
        <taxon>Thermomicrobia</taxon>
        <taxon>Thermomicrobiales</taxon>
        <taxon>Thermomicrobiaceae</taxon>
        <taxon>Thermomicrobium</taxon>
    </lineage>
</organism>
<dbReference type="Gene3D" id="3.40.50.880">
    <property type="match status" value="1"/>
</dbReference>
<name>B9KZL7_THERP</name>
<dbReference type="EMBL" id="CP001275">
    <property type="protein sequence ID" value="ACM05176.1"/>
    <property type="molecule type" value="Genomic_DNA"/>
</dbReference>
<dbReference type="STRING" id="309801.trd_1488"/>